<evidence type="ECO:0000313" key="1">
    <source>
        <dbReference type="EMBL" id="TFK17713.1"/>
    </source>
</evidence>
<proteinExistence type="predicted"/>
<dbReference type="AlphaFoldDB" id="A0A5C3KDJ0"/>
<gene>
    <name evidence="1" type="ORF">FA15DRAFT_559461</name>
</gene>
<dbReference type="OrthoDB" id="2790258at2759"/>
<accession>A0A5C3KDJ0</accession>
<evidence type="ECO:0008006" key="3">
    <source>
        <dbReference type="Google" id="ProtNLM"/>
    </source>
</evidence>
<name>A0A5C3KDJ0_COPMA</name>
<feature type="non-terminal residue" evidence="1">
    <location>
        <position position="1"/>
    </location>
</feature>
<keyword evidence="2" id="KW-1185">Reference proteome</keyword>
<dbReference type="InterPro" id="IPR012337">
    <property type="entry name" value="RNaseH-like_sf"/>
</dbReference>
<dbReference type="EMBL" id="ML210471">
    <property type="protein sequence ID" value="TFK17713.1"/>
    <property type="molecule type" value="Genomic_DNA"/>
</dbReference>
<feature type="non-terminal residue" evidence="1">
    <location>
        <position position="142"/>
    </location>
</feature>
<organism evidence="1 2">
    <name type="scientific">Coprinopsis marcescibilis</name>
    <name type="common">Agaric fungus</name>
    <name type="synonym">Psathyrella marcescibilis</name>
    <dbReference type="NCBI Taxonomy" id="230819"/>
    <lineage>
        <taxon>Eukaryota</taxon>
        <taxon>Fungi</taxon>
        <taxon>Dikarya</taxon>
        <taxon>Basidiomycota</taxon>
        <taxon>Agaricomycotina</taxon>
        <taxon>Agaricomycetes</taxon>
        <taxon>Agaricomycetidae</taxon>
        <taxon>Agaricales</taxon>
        <taxon>Agaricineae</taxon>
        <taxon>Psathyrellaceae</taxon>
        <taxon>Coprinopsis</taxon>
    </lineage>
</organism>
<dbReference type="SUPFAM" id="SSF53098">
    <property type="entry name" value="Ribonuclease H-like"/>
    <property type="match status" value="1"/>
</dbReference>
<protein>
    <recommendedName>
        <fullName evidence="3">hAT-like transposase RNase-H fold domain-containing protein</fullName>
    </recommendedName>
</protein>
<dbReference type="STRING" id="230819.A0A5C3KDJ0"/>
<reference evidence="1 2" key="1">
    <citation type="journal article" date="2019" name="Nat. Ecol. Evol.">
        <title>Megaphylogeny resolves global patterns of mushroom evolution.</title>
        <authorList>
            <person name="Varga T."/>
            <person name="Krizsan K."/>
            <person name="Foldi C."/>
            <person name="Dima B."/>
            <person name="Sanchez-Garcia M."/>
            <person name="Sanchez-Ramirez S."/>
            <person name="Szollosi G.J."/>
            <person name="Szarkandi J.G."/>
            <person name="Papp V."/>
            <person name="Albert L."/>
            <person name="Andreopoulos W."/>
            <person name="Angelini C."/>
            <person name="Antonin V."/>
            <person name="Barry K.W."/>
            <person name="Bougher N.L."/>
            <person name="Buchanan P."/>
            <person name="Buyck B."/>
            <person name="Bense V."/>
            <person name="Catcheside P."/>
            <person name="Chovatia M."/>
            <person name="Cooper J."/>
            <person name="Damon W."/>
            <person name="Desjardin D."/>
            <person name="Finy P."/>
            <person name="Geml J."/>
            <person name="Haridas S."/>
            <person name="Hughes K."/>
            <person name="Justo A."/>
            <person name="Karasinski D."/>
            <person name="Kautmanova I."/>
            <person name="Kiss B."/>
            <person name="Kocsube S."/>
            <person name="Kotiranta H."/>
            <person name="LaButti K.M."/>
            <person name="Lechner B.E."/>
            <person name="Liimatainen K."/>
            <person name="Lipzen A."/>
            <person name="Lukacs Z."/>
            <person name="Mihaltcheva S."/>
            <person name="Morgado L.N."/>
            <person name="Niskanen T."/>
            <person name="Noordeloos M.E."/>
            <person name="Ohm R.A."/>
            <person name="Ortiz-Santana B."/>
            <person name="Ovrebo C."/>
            <person name="Racz N."/>
            <person name="Riley R."/>
            <person name="Savchenko A."/>
            <person name="Shiryaev A."/>
            <person name="Soop K."/>
            <person name="Spirin V."/>
            <person name="Szebenyi C."/>
            <person name="Tomsovsky M."/>
            <person name="Tulloss R.E."/>
            <person name="Uehling J."/>
            <person name="Grigoriev I.V."/>
            <person name="Vagvolgyi C."/>
            <person name="Papp T."/>
            <person name="Martin F.M."/>
            <person name="Miettinen O."/>
            <person name="Hibbett D.S."/>
            <person name="Nagy L.G."/>
        </authorList>
    </citation>
    <scope>NUCLEOTIDE SEQUENCE [LARGE SCALE GENOMIC DNA]</scope>
    <source>
        <strain evidence="1 2">CBS 121175</strain>
    </source>
</reference>
<sequence>VQLLRDCKTHWSSTFNMIHQFLILYPAIQNFLNQSSDLQDLDFKSDEIQILEEIISILEVTHQAQELLSFEQTPTLSLMLPVYQVIINAWRIQCNNYTHLQHFIKAGICKIEEKYIPMMKKTHAYAIAMTVNPAIKLSWTKE</sequence>
<evidence type="ECO:0000313" key="2">
    <source>
        <dbReference type="Proteomes" id="UP000307440"/>
    </source>
</evidence>
<dbReference type="Proteomes" id="UP000307440">
    <property type="component" value="Unassembled WGS sequence"/>
</dbReference>